<feature type="domain" description="HTH-like" evidence="1">
    <location>
        <begin position="6"/>
        <end position="53"/>
    </location>
</feature>
<keyword evidence="2" id="KW-0614">Plasmid</keyword>
<name>A0AB39HKD5_9VIBR</name>
<proteinExistence type="predicted"/>
<reference evidence="2" key="1">
    <citation type="submission" date="2024-07" db="EMBL/GenBank/DDBJ databases">
        <title>Genome Analysis of a Potential Novel Vibrio Species Secreting pH- and Thermo-stable Alginate Lyase and its Application in Producing Alginate Oligosaccharides.</title>
        <authorList>
            <person name="Huang H."/>
            <person name="Bao K."/>
        </authorList>
    </citation>
    <scope>NUCLEOTIDE SEQUENCE</scope>
    <source>
        <strain evidence="2">HB236076</strain>
        <plasmid evidence="2">p-HB236076</plasmid>
    </source>
</reference>
<evidence type="ECO:0000313" key="2">
    <source>
        <dbReference type="EMBL" id="XDK26551.1"/>
    </source>
</evidence>
<geneLocation type="plasmid" evidence="2">
    <name>p-HB236076</name>
</geneLocation>
<dbReference type="InterPro" id="IPR025948">
    <property type="entry name" value="HTH-like_dom"/>
</dbReference>
<dbReference type="KEGG" id="vih:AB0763_16035"/>
<organism evidence="2">
    <name type="scientific">Vibrio sp. HB236076</name>
    <dbReference type="NCBI Taxonomy" id="3232307"/>
    <lineage>
        <taxon>Bacteria</taxon>
        <taxon>Pseudomonadati</taxon>
        <taxon>Pseudomonadota</taxon>
        <taxon>Gammaproteobacteria</taxon>
        <taxon>Vibrionales</taxon>
        <taxon>Vibrionaceae</taxon>
        <taxon>Vibrio</taxon>
    </lineage>
</organism>
<dbReference type="AlphaFoldDB" id="A0AB39HKD5"/>
<evidence type="ECO:0000259" key="1">
    <source>
        <dbReference type="Pfam" id="PF13276"/>
    </source>
</evidence>
<dbReference type="EMBL" id="CP162602">
    <property type="protein sequence ID" value="XDK26551.1"/>
    <property type="molecule type" value="Genomic_DNA"/>
</dbReference>
<dbReference type="RefSeq" id="WP_306099456.1">
    <property type="nucleotide sequence ID" value="NZ_CP162602.1"/>
</dbReference>
<accession>A0AB39HKD5</accession>
<sequence>MLTKTKQLWLESGGLHGHRNLHPDLQEVHIECGRDRVLRQMTGAKIQALRGYKRRKVDY</sequence>
<protein>
    <submittedName>
        <fullName evidence="2">IS3 family transposase</fullName>
    </submittedName>
</protein>
<dbReference type="Pfam" id="PF13276">
    <property type="entry name" value="HTH_21"/>
    <property type="match status" value="1"/>
</dbReference>
<gene>
    <name evidence="2" type="ORF">AB0763_16035</name>
</gene>